<dbReference type="OrthoDB" id="8852588at2"/>
<evidence type="ECO:0000313" key="1">
    <source>
        <dbReference type="EMBL" id="GGY45258.1"/>
    </source>
</evidence>
<proteinExistence type="predicted"/>
<reference evidence="1" key="1">
    <citation type="journal article" date="2014" name="Int. J. Syst. Evol. Microbiol.">
        <title>Complete genome sequence of Corynebacterium casei LMG S-19264T (=DSM 44701T), isolated from a smear-ripened cheese.</title>
        <authorList>
            <consortium name="US DOE Joint Genome Institute (JGI-PGF)"/>
            <person name="Walter F."/>
            <person name="Albersmeier A."/>
            <person name="Kalinowski J."/>
            <person name="Ruckert C."/>
        </authorList>
    </citation>
    <scope>NUCLEOTIDE SEQUENCE</scope>
    <source>
        <strain evidence="1">KCTC 12343</strain>
    </source>
</reference>
<evidence type="ECO:0000313" key="4">
    <source>
        <dbReference type="Proteomes" id="UP000628442"/>
    </source>
</evidence>
<dbReference type="EMBL" id="CP036401">
    <property type="protein sequence ID" value="QBH99489.1"/>
    <property type="molecule type" value="Genomic_DNA"/>
</dbReference>
<dbReference type="Proteomes" id="UP000628442">
    <property type="component" value="Unassembled WGS sequence"/>
</dbReference>
<dbReference type="RefSeq" id="WP_131143645.1">
    <property type="nucleotide sequence ID" value="NZ_BMWV01000006.1"/>
</dbReference>
<dbReference type="Gene3D" id="3.10.180.10">
    <property type="entry name" value="2,3-Dihydroxybiphenyl 1,2-Dioxygenase, domain 1"/>
    <property type="match status" value="1"/>
</dbReference>
<evidence type="ECO:0000313" key="3">
    <source>
        <dbReference type="Proteomes" id="UP000292307"/>
    </source>
</evidence>
<dbReference type="EMBL" id="BMWV01000006">
    <property type="protein sequence ID" value="GGY45258.1"/>
    <property type="molecule type" value="Genomic_DNA"/>
</dbReference>
<evidence type="ECO:0000313" key="2">
    <source>
        <dbReference type="EMBL" id="QBH99489.1"/>
    </source>
</evidence>
<dbReference type="InterPro" id="IPR029068">
    <property type="entry name" value="Glyas_Bleomycin-R_OHBP_Dase"/>
</dbReference>
<keyword evidence="3" id="KW-1185">Reference proteome</keyword>
<accession>A0A411WRU4</accession>
<name>A0A411WRU4_9BURK</name>
<organism evidence="1 4">
    <name type="scientific">Pseudoduganella albidiflava</name>
    <dbReference type="NCBI Taxonomy" id="321983"/>
    <lineage>
        <taxon>Bacteria</taxon>
        <taxon>Pseudomonadati</taxon>
        <taxon>Pseudomonadota</taxon>
        <taxon>Betaproteobacteria</taxon>
        <taxon>Burkholderiales</taxon>
        <taxon>Oxalobacteraceae</taxon>
        <taxon>Telluria group</taxon>
        <taxon>Pseudoduganella</taxon>
    </lineage>
</organism>
<reference evidence="2 3" key="2">
    <citation type="submission" date="2019-02" db="EMBL/GenBank/DDBJ databases">
        <title>Draft Genome Sequences of Six Type Strains of the Genus Massilia.</title>
        <authorList>
            <person name="Miess H."/>
            <person name="Frediansyhah A."/>
            <person name="Gross H."/>
        </authorList>
    </citation>
    <scope>NUCLEOTIDE SEQUENCE [LARGE SCALE GENOMIC DNA]</scope>
    <source>
        <strain evidence="2 3">DSM 17472</strain>
    </source>
</reference>
<dbReference type="Proteomes" id="UP000292307">
    <property type="component" value="Chromosome"/>
</dbReference>
<gene>
    <name evidence="2" type="ORF">EYF70_00535</name>
    <name evidence="1" type="ORF">GCM10007387_29070</name>
</gene>
<dbReference type="SUPFAM" id="SSF54593">
    <property type="entry name" value="Glyoxalase/Bleomycin resistance protein/Dihydroxybiphenyl dioxygenase"/>
    <property type="match status" value="2"/>
</dbReference>
<protein>
    <recommendedName>
        <fullName evidence="5">VOC domain-containing protein</fullName>
    </recommendedName>
</protein>
<sequence length="297" mass="34804">MTAVNIIIPVENIAEVKAYYRDIMLFFEDEGEFLLPVEDPPISLQVMAVTWESMQRYPPKKNFPIFAYELEKNFLSYCWVIYQNGGLIDEVFKHEEGYYARVRDPADNVFEISCMSFDDDIDVLEYKKISEALNLVIEPSRLFSSEIKRDTNVIEGKVRMQAPPRGQIILPVDNYDEARMYYRDILSFVEIGELFFLPLEVSSVSIKLKRITEQERRFFPSGKRYMSFSYKIQSNFLSYCLALYKKGAIFDMACETPGGYFARICDPAGNQFEIFCDNFDEDNNEVSSEEMPFFFRY</sequence>
<dbReference type="AlphaFoldDB" id="A0A411WRU4"/>
<reference evidence="1" key="3">
    <citation type="submission" date="2022-12" db="EMBL/GenBank/DDBJ databases">
        <authorList>
            <person name="Sun Q."/>
            <person name="Kim S."/>
        </authorList>
    </citation>
    <scope>NUCLEOTIDE SEQUENCE</scope>
    <source>
        <strain evidence="1">KCTC 12343</strain>
    </source>
</reference>
<evidence type="ECO:0008006" key="5">
    <source>
        <dbReference type="Google" id="ProtNLM"/>
    </source>
</evidence>